<dbReference type="InterPro" id="IPR002035">
    <property type="entry name" value="VWF_A"/>
</dbReference>
<dbReference type="OrthoDB" id="2423701at2759"/>
<dbReference type="SMART" id="SM00291">
    <property type="entry name" value="ZnF_ZZ"/>
    <property type="match status" value="1"/>
</dbReference>
<dbReference type="Pfam" id="PF00569">
    <property type="entry name" value="ZZ"/>
    <property type="match status" value="1"/>
</dbReference>
<evidence type="ECO:0000256" key="4">
    <source>
        <dbReference type="ARBA" id="ARBA00022803"/>
    </source>
</evidence>
<dbReference type="PROSITE" id="PS01357">
    <property type="entry name" value="ZF_ZZ_1"/>
    <property type="match status" value="1"/>
</dbReference>
<dbReference type="Gene3D" id="1.25.40.10">
    <property type="entry name" value="Tetratricopeptide repeat domain"/>
    <property type="match status" value="1"/>
</dbReference>
<dbReference type="GO" id="GO:0072380">
    <property type="term" value="C:TRC complex"/>
    <property type="evidence" value="ECO:0007669"/>
    <property type="project" value="TreeGrafter"/>
</dbReference>
<dbReference type="Proteomes" id="UP000663882">
    <property type="component" value="Unassembled WGS sequence"/>
</dbReference>
<dbReference type="Proteomes" id="UP000663823">
    <property type="component" value="Unassembled WGS sequence"/>
</dbReference>
<dbReference type="Gene3D" id="3.40.50.410">
    <property type="entry name" value="von Willebrand factor, type A domain"/>
    <property type="match status" value="1"/>
</dbReference>
<sequence length="434" mass="48560">MSSTRRKPTASSEKLKYQAKAAMNVGNYTVAAELFSYAVEQEPNYAPYLTNRALVYCHLNDANKVLRDSISSIQADPQWTKGYFYKGKALEMLNRKQEAIDCYRKCCQLEPNQKKYEDVLRECLRTSSTSNRTVDQMPNHDVICDVCKCYPIVGIRYKCAVCNDYNLCSKCLNSNPNQKGHKDTHSLTPIKQSQQSSNRSAAATPHSTPRQIDVSLAIHSYNIVLVVDISLSMIGCDGYGRVYPSKNRWPATERGIIKIASQLGLNDSFTCLAFNAKVYEVMNAKSADMAKLKLASVLSFLKPNFNDTNGGTALYDAIDSTFQVLLRNKLAGLLLDDSNRNQIILITDGEDCSSIKCNLQQACQRVKQICDDFETDILLVGIGLETKGRQAMNQLKQSGGKRCKFVDLTSLSELDNIFDRISFIFTQRTAVINV</sequence>
<dbReference type="GO" id="GO:0016020">
    <property type="term" value="C:membrane"/>
    <property type="evidence" value="ECO:0007669"/>
    <property type="project" value="TreeGrafter"/>
</dbReference>
<evidence type="ECO:0000313" key="10">
    <source>
        <dbReference type="Proteomes" id="UP000663823"/>
    </source>
</evidence>
<keyword evidence="2" id="KW-0677">Repeat</keyword>
<evidence type="ECO:0000256" key="5">
    <source>
        <dbReference type="ARBA" id="ARBA00022833"/>
    </source>
</evidence>
<evidence type="ECO:0000259" key="7">
    <source>
        <dbReference type="PROSITE" id="PS01357"/>
    </source>
</evidence>
<comment type="caution">
    <text evidence="9">The sequence shown here is derived from an EMBL/GenBank/DDBJ whole genome shotgun (WGS) entry which is preliminary data.</text>
</comment>
<protein>
    <recommendedName>
        <fullName evidence="7">ZZ-type domain-containing protein</fullName>
    </recommendedName>
</protein>
<dbReference type="SMART" id="SM00327">
    <property type="entry name" value="VWA"/>
    <property type="match status" value="1"/>
</dbReference>
<evidence type="ECO:0000256" key="3">
    <source>
        <dbReference type="ARBA" id="ARBA00022771"/>
    </source>
</evidence>
<dbReference type="EMBL" id="CAJNOO010001718">
    <property type="protein sequence ID" value="CAF1190569.1"/>
    <property type="molecule type" value="Genomic_DNA"/>
</dbReference>
<dbReference type="Pfam" id="PF07719">
    <property type="entry name" value="TPR_2"/>
    <property type="match status" value="1"/>
</dbReference>
<keyword evidence="4" id="KW-0802">TPR repeat</keyword>
<feature type="domain" description="ZZ-type" evidence="7">
    <location>
        <begin position="144"/>
        <end position="171"/>
    </location>
</feature>
<feature type="region of interest" description="Disordered" evidence="6">
    <location>
        <begin position="182"/>
        <end position="206"/>
    </location>
</feature>
<dbReference type="InterPro" id="IPR011990">
    <property type="entry name" value="TPR-like_helical_dom_sf"/>
</dbReference>
<evidence type="ECO:0000313" key="8">
    <source>
        <dbReference type="EMBL" id="CAF1190569.1"/>
    </source>
</evidence>
<name>A0A818UQU5_9BILA</name>
<dbReference type="PANTHER" id="PTHR45831">
    <property type="entry name" value="LD24721P"/>
    <property type="match status" value="1"/>
</dbReference>
<dbReference type="InterPro" id="IPR000433">
    <property type="entry name" value="Znf_ZZ"/>
</dbReference>
<gene>
    <name evidence="9" type="ORF">OTI717_LOCUS12379</name>
    <name evidence="8" type="ORF">RFH988_LOCUS24030</name>
</gene>
<reference evidence="9" key="1">
    <citation type="submission" date="2021-02" db="EMBL/GenBank/DDBJ databases">
        <authorList>
            <person name="Nowell W R."/>
        </authorList>
    </citation>
    <scope>NUCLEOTIDE SEQUENCE</scope>
</reference>
<dbReference type="InterPro" id="IPR047150">
    <property type="entry name" value="SGT"/>
</dbReference>
<evidence type="ECO:0000256" key="1">
    <source>
        <dbReference type="ARBA" id="ARBA00022723"/>
    </source>
</evidence>
<dbReference type="GO" id="GO:0006620">
    <property type="term" value="P:post-translational protein targeting to endoplasmic reticulum membrane"/>
    <property type="evidence" value="ECO:0007669"/>
    <property type="project" value="TreeGrafter"/>
</dbReference>
<dbReference type="InterPro" id="IPR013105">
    <property type="entry name" value="TPR_2"/>
</dbReference>
<keyword evidence="5" id="KW-0862">Zinc</keyword>
<dbReference type="Pfam" id="PF13519">
    <property type="entry name" value="VWA_2"/>
    <property type="match status" value="1"/>
</dbReference>
<keyword evidence="3" id="KW-0863">Zinc-finger</keyword>
<organism evidence="9 10">
    <name type="scientific">Rotaria sordida</name>
    <dbReference type="NCBI Taxonomy" id="392033"/>
    <lineage>
        <taxon>Eukaryota</taxon>
        <taxon>Metazoa</taxon>
        <taxon>Spiralia</taxon>
        <taxon>Gnathifera</taxon>
        <taxon>Rotifera</taxon>
        <taxon>Eurotatoria</taxon>
        <taxon>Bdelloidea</taxon>
        <taxon>Philodinida</taxon>
        <taxon>Philodinidae</taxon>
        <taxon>Rotaria</taxon>
    </lineage>
</organism>
<evidence type="ECO:0000313" key="9">
    <source>
        <dbReference type="EMBL" id="CAF3698709.1"/>
    </source>
</evidence>
<dbReference type="EMBL" id="CAJOAX010001244">
    <property type="protein sequence ID" value="CAF3698709.1"/>
    <property type="molecule type" value="Genomic_DNA"/>
</dbReference>
<dbReference type="InterPro" id="IPR043145">
    <property type="entry name" value="Znf_ZZ_sf"/>
</dbReference>
<evidence type="ECO:0000256" key="6">
    <source>
        <dbReference type="SAM" id="MobiDB-lite"/>
    </source>
</evidence>
<dbReference type="AlphaFoldDB" id="A0A818UQU5"/>
<dbReference type="CDD" id="cd02249">
    <property type="entry name" value="ZZ"/>
    <property type="match status" value="1"/>
</dbReference>
<dbReference type="CDD" id="cd00198">
    <property type="entry name" value="vWFA"/>
    <property type="match status" value="1"/>
</dbReference>
<dbReference type="SUPFAM" id="SSF53300">
    <property type="entry name" value="vWA-like"/>
    <property type="match status" value="1"/>
</dbReference>
<dbReference type="Gene3D" id="3.30.60.90">
    <property type="match status" value="1"/>
</dbReference>
<dbReference type="GO" id="GO:0060090">
    <property type="term" value="F:molecular adaptor activity"/>
    <property type="evidence" value="ECO:0007669"/>
    <property type="project" value="TreeGrafter"/>
</dbReference>
<evidence type="ECO:0000256" key="2">
    <source>
        <dbReference type="ARBA" id="ARBA00022737"/>
    </source>
</evidence>
<dbReference type="SMART" id="SM00028">
    <property type="entry name" value="TPR"/>
    <property type="match status" value="3"/>
</dbReference>
<dbReference type="InterPro" id="IPR036465">
    <property type="entry name" value="vWFA_dom_sf"/>
</dbReference>
<dbReference type="SUPFAM" id="SSF48452">
    <property type="entry name" value="TPR-like"/>
    <property type="match status" value="1"/>
</dbReference>
<dbReference type="SUPFAM" id="SSF57850">
    <property type="entry name" value="RING/U-box"/>
    <property type="match status" value="1"/>
</dbReference>
<dbReference type="InterPro" id="IPR019734">
    <property type="entry name" value="TPR_rpt"/>
</dbReference>
<accession>A0A818UQU5</accession>
<dbReference type="PANTHER" id="PTHR45831:SF2">
    <property type="entry name" value="LD24721P"/>
    <property type="match status" value="1"/>
</dbReference>
<keyword evidence="1" id="KW-0479">Metal-binding</keyword>
<dbReference type="GO" id="GO:0008270">
    <property type="term" value="F:zinc ion binding"/>
    <property type="evidence" value="ECO:0007669"/>
    <property type="project" value="UniProtKB-KW"/>
</dbReference>
<proteinExistence type="predicted"/>